<proteinExistence type="predicted"/>
<dbReference type="EMBL" id="JAUTXU010000103">
    <property type="protein sequence ID" value="KAK3708137.1"/>
    <property type="molecule type" value="Genomic_DNA"/>
</dbReference>
<protein>
    <submittedName>
        <fullName evidence="1">Pig-Q</fullName>
    </submittedName>
</protein>
<accession>A0ACC3N302</accession>
<evidence type="ECO:0000313" key="1">
    <source>
        <dbReference type="EMBL" id="KAK3708137.1"/>
    </source>
</evidence>
<dbReference type="Proteomes" id="UP001281147">
    <property type="component" value="Unassembled WGS sequence"/>
</dbReference>
<organism evidence="1 2">
    <name type="scientific">Vermiconidia calcicola</name>
    <dbReference type="NCBI Taxonomy" id="1690605"/>
    <lineage>
        <taxon>Eukaryota</taxon>
        <taxon>Fungi</taxon>
        <taxon>Dikarya</taxon>
        <taxon>Ascomycota</taxon>
        <taxon>Pezizomycotina</taxon>
        <taxon>Dothideomycetes</taxon>
        <taxon>Dothideomycetidae</taxon>
        <taxon>Mycosphaerellales</taxon>
        <taxon>Extremaceae</taxon>
        <taxon>Vermiconidia</taxon>
    </lineage>
</organism>
<sequence>MPEIKKHRANVIKARNVAHALRVRSLFRGSPHPIEHIFDRCGEKPLQVLGTLNHPNASYTFDHRMISLHTVSRSRTLKIDCPRDADVTIQIITFDRPDPRRMQYLSLTQISLALGDKRGAFGSVAPFDRIDKEEELERARKEKLIEKLKMHTVVTHTRTQKELALATIISQINCSAEMDQLMQRNISLVGVRMKRSQSVSERVVESATNLWDSILLWLKQAFNQHVWPLAFQLFVLALMAHRILAEALIRLLDWRPVPDSAALKDVSATAQQIDIRLQQFCYWPAQYLTLHRRRRDWESITNSHPEYIRFFNSLWLVANDVIIGIAIGSFIIENADFVAAQIDGLIGTYSIQGLKHTIKWLMDWPGGLKLNNELAKFLGELFLWVIDYWANCMLSIRPALPHITRLIGLSSFAGASLPISMFSDLISLLTIHIYSFYIASARIYNWQLTIIVSLFHLFRGKKRNVLRNRIDSCDYDLDQLLLGTILFTLLFFLLPTVAVFYATFAGARIVIIVLKAALDTWLACLNHFPLFALMLRLKDSRRLPGGIRFELQDTPSALLSSNTRSGQPHSSQSAPTSYIKLKSIPLPLTQTFAQYAQLGQRLRKHYLSPRVFLCLVSGQFVPPIHRKNLYSLQYSMLPVQRVGIGELWRLLTAGRKEKKNELSGLANGQVPNGTPNSVGKRGGQPHGKSKAGAYWWSR</sequence>
<name>A0ACC3N302_9PEZI</name>
<gene>
    <name evidence="1" type="primary">gpi1_1</name>
    <name evidence="1" type="ORF">LTR37_011641</name>
</gene>
<evidence type="ECO:0000313" key="2">
    <source>
        <dbReference type="Proteomes" id="UP001281147"/>
    </source>
</evidence>
<reference evidence="1" key="1">
    <citation type="submission" date="2023-07" db="EMBL/GenBank/DDBJ databases">
        <title>Black Yeasts Isolated from many extreme environments.</title>
        <authorList>
            <person name="Coleine C."/>
            <person name="Stajich J.E."/>
            <person name="Selbmann L."/>
        </authorList>
    </citation>
    <scope>NUCLEOTIDE SEQUENCE</scope>
    <source>
        <strain evidence="1">CCFEE 5714</strain>
    </source>
</reference>
<comment type="caution">
    <text evidence="1">The sequence shown here is derived from an EMBL/GenBank/DDBJ whole genome shotgun (WGS) entry which is preliminary data.</text>
</comment>
<keyword evidence="2" id="KW-1185">Reference proteome</keyword>